<evidence type="ECO:0000259" key="6">
    <source>
        <dbReference type="PROSITE" id="PS51935"/>
    </source>
</evidence>
<dbReference type="PANTHER" id="PTHR47053:SF1">
    <property type="entry name" value="MUREIN DD-ENDOPEPTIDASE MEPH-RELATED"/>
    <property type="match status" value="1"/>
</dbReference>
<feature type="region of interest" description="Disordered" evidence="5">
    <location>
        <begin position="1"/>
        <end position="34"/>
    </location>
</feature>
<dbReference type="Pfam" id="PF00877">
    <property type="entry name" value="NLPC_P60"/>
    <property type="match status" value="1"/>
</dbReference>
<comment type="caution">
    <text evidence="7">The sequence shown here is derived from an EMBL/GenBank/DDBJ whole genome shotgun (WGS) entry which is preliminary data.</text>
</comment>
<evidence type="ECO:0000256" key="3">
    <source>
        <dbReference type="ARBA" id="ARBA00022801"/>
    </source>
</evidence>
<sequence length="210" mass="22594">MHADVSVPARPGTPAHAPSPIPGTPRHRAHGRARMTVRTPGRTSTLRRAATAGGLALAAVASTAALSVGTAQPAEAYPAHWSSTQRAEYERQIEIRNYEVLKAARALKGVKYRYGGTSPSTGFDCSGYVGYVYKKVGKTLPRTSRQMAESVGRISTKSARVGDLVFFYSGGRVYHVAIYAGDGYVWHAPGTGERVKLEKIWTTSVTFGRV</sequence>
<dbReference type="PROSITE" id="PS51935">
    <property type="entry name" value="NLPC_P60"/>
    <property type="match status" value="1"/>
</dbReference>
<evidence type="ECO:0000256" key="4">
    <source>
        <dbReference type="ARBA" id="ARBA00022807"/>
    </source>
</evidence>
<dbReference type="InterPro" id="IPR038765">
    <property type="entry name" value="Papain-like_cys_pep_sf"/>
</dbReference>
<keyword evidence="3 7" id="KW-0378">Hydrolase</keyword>
<dbReference type="EMBL" id="JAUTAN010000001">
    <property type="protein sequence ID" value="MDQ1106371.1"/>
    <property type="molecule type" value="Genomic_DNA"/>
</dbReference>
<accession>A0AAJ1X304</accession>
<feature type="domain" description="NlpC/P60" evidence="6">
    <location>
        <begin position="94"/>
        <end position="210"/>
    </location>
</feature>
<protein>
    <submittedName>
        <fullName evidence="7">Cell wall-associated NlpC family hydrolase</fullName>
    </submittedName>
</protein>
<organism evidence="7 8">
    <name type="scientific">Nocardioides zeae</name>
    <dbReference type="NCBI Taxonomy" id="1457234"/>
    <lineage>
        <taxon>Bacteria</taxon>
        <taxon>Bacillati</taxon>
        <taxon>Actinomycetota</taxon>
        <taxon>Actinomycetes</taxon>
        <taxon>Propionibacteriales</taxon>
        <taxon>Nocardioidaceae</taxon>
        <taxon>Nocardioides</taxon>
    </lineage>
</organism>
<name>A0AAJ1X304_9ACTN</name>
<dbReference type="Proteomes" id="UP001239215">
    <property type="component" value="Unassembled WGS sequence"/>
</dbReference>
<comment type="similarity">
    <text evidence="1">Belongs to the peptidase C40 family.</text>
</comment>
<dbReference type="GO" id="GO:0008234">
    <property type="term" value="F:cysteine-type peptidase activity"/>
    <property type="evidence" value="ECO:0007669"/>
    <property type="project" value="UniProtKB-KW"/>
</dbReference>
<dbReference type="AlphaFoldDB" id="A0AAJ1X304"/>
<dbReference type="InterPro" id="IPR051202">
    <property type="entry name" value="Peptidase_C40"/>
</dbReference>
<evidence type="ECO:0000313" key="7">
    <source>
        <dbReference type="EMBL" id="MDQ1106371.1"/>
    </source>
</evidence>
<keyword evidence="4" id="KW-0788">Thiol protease</keyword>
<feature type="compositionally biased region" description="Basic residues" evidence="5">
    <location>
        <begin position="25"/>
        <end position="34"/>
    </location>
</feature>
<reference evidence="7" key="1">
    <citation type="submission" date="2023-07" db="EMBL/GenBank/DDBJ databases">
        <title>Functional and genomic diversity of the sorghum phyllosphere microbiome.</title>
        <authorList>
            <person name="Shade A."/>
        </authorList>
    </citation>
    <scope>NUCLEOTIDE SEQUENCE</scope>
    <source>
        <strain evidence="7">SORGH_AS_1067</strain>
    </source>
</reference>
<dbReference type="InterPro" id="IPR000064">
    <property type="entry name" value="NLP_P60_dom"/>
</dbReference>
<evidence type="ECO:0000256" key="2">
    <source>
        <dbReference type="ARBA" id="ARBA00022670"/>
    </source>
</evidence>
<gene>
    <name evidence="7" type="ORF">QE405_003655</name>
</gene>
<dbReference type="GO" id="GO:0006508">
    <property type="term" value="P:proteolysis"/>
    <property type="evidence" value="ECO:0007669"/>
    <property type="project" value="UniProtKB-KW"/>
</dbReference>
<dbReference type="PANTHER" id="PTHR47053">
    <property type="entry name" value="MUREIN DD-ENDOPEPTIDASE MEPH-RELATED"/>
    <property type="match status" value="1"/>
</dbReference>
<keyword evidence="2" id="KW-0645">Protease</keyword>
<evidence type="ECO:0000256" key="5">
    <source>
        <dbReference type="SAM" id="MobiDB-lite"/>
    </source>
</evidence>
<proteinExistence type="inferred from homology"/>
<dbReference type="Gene3D" id="3.90.1720.10">
    <property type="entry name" value="endopeptidase domain like (from Nostoc punctiforme)"/>
    <property type="match status" value="1"/>
</dbReference>
<dbReference type="SUPFAM" id="SSF54001">
    <property type="entry name" value="Cysteine proteinases"/>
    <property type="match status" value="1"/>
</dbReference>
<evidence type="ECO:0000256" key="1">
    <source>
        <dbReference type="ARBA" id="ARBA00007074"/>
    </source>
</evidence>
<evidence type="ECO:0000313" key="8">
    <source>
        <dbReference type="Proteomes" id="UP001239215"/>
    </source>
</evidence>